<dbReference type="AlphaFoldDB" id="A0AAD7BLD8"/>
<evidence type="ECO:0008006" key="4">
    <source>
        <dbReference type="Google" id="ProtNLM"/>
    </source>
</evidence>
<gene>
    <name evidence="2" type="ORF">FB45DRAFT_1030679</name>
</gene>
<evidence type="ECO:0000256" key="1">
    <source>
        <dbReference type="SAM" id="MobiDB-lite"/>
    </source>
</evidence>
<comment type="caution">
    <text evidence="2">The sequence shown here is derived from an EMBL/GenBank/DDBJ whole genome shotgun (WGS) entry which is preliminary data.</text>
</comment>
<dbReference type="EMBL" id="JARKIF010000013">
    <property type="protein sequence ID" value="KAJ7624545.1"/>
    <property type="molecule type" value="Genomic_DNA"/>
</dbReference>
<dbReference type="Proteomes" id="UP001221142">
    <property type="component" value="Unassembled WGS sequence"/>
</dbReference>
<reference evidence="2" key="1">
    <citation type="submission" date="2023-03" db="EMBL/GenBank/DDBJ databases">
        <title>Massive genome expansion in bonnet fungi (Mycena s.s.) driven by repeated elements and novel gene families across ecological guilds.</title>
        <authorList>
            <consortium name="Lawrence Berkeley National Laboratory"/>
            <person name="Harder C.B."/>
            <person name="Miyauchi S."/>
            <person name="Viragh M."/>
            <person name="Kuo A."/>
            <person name="Thoen E."/>
            <person name="Andreopoulos B."/>
            <person name="Lu D."/>
            <person name="Skrede I."/>
            <person name="Drula E."/>
            <person name="Henrissat B."/>
            <person name="Morin E."/>
            <person name="Kohler A."/>
            <person name="Barry K."/>
            <person name="LaButti K."/>
            <person name="Morin E."/>
            <person name="Salamov A."/>
            <person name="Lipzen A."/>
            <person name="Mereny Z."/>
            <person name="Hegedus B."/>
            <person name="Baldrian P."/>
            <person name="Stursova M."/>
            <person name="Weitz H."/>
            <person name="Taylor A."/>
            <person name="Grigoriev I.V."/>
            <person name="Nagy L.G."/>
            <person name="Martin F."/>
            <person name="Kauserud H."/>
        </authorList>
    </citation>
    <scope>NUCLEOTIDE SEQUENCE</scope>
    <source>
        <strain evidence="2">9284</strain>
    </source>
</reference>
<name>A0AAD7BLD8_9AGAR</name>
<protein>
    <recommendedName>
        <fullName evidence="4">F-box domain-containing protein</fullName>
    </recommendedName>
</protein>
<sequence length="240" mass="26506">MTASIAEFPEDLLLELAKWLPMVDVVNFLSVTGQPGHPRDPAREDPVAQRLAADTRRRKPPPLPLPDSDISDWTPTVIELQDAIRHASRLMTNGRSKTPRALRSFSFIADHYSSILPVSGTNLVVLSTDLPGYVYCLDTLIGERVAEYEVGCLQIHGPAYMGRTGRADSCKRQASLSPTPKVIFFQSFSLRFSRKGRPPDASSTWMRLAEAGNLGRKSAGLHPVTNQLMRASLLFSFSSQ</sequence>
<feature type="region of interest" description="Disordered" evidence="1">
    <location>
        <begin position="34"/>
        <end position="69"/>
    </location>
</feature>
<feature type="compositionally biased region" description="Basic and acidic residues" evidence="1">
    <location>
        <begin position="37"/>
        <end position="47"/>
    </location>
</feature>
<accession>A0AAD7BLD8</accession>
<proteinExistence type="predicted"/>
<keyword evidence="3" id="KW-1185">Reference proteome</keyword>
<organism evidence="2 3">
    <name type="scientific">Roridomyces roridus</name>
    <dbReference type="NCBI Taxonomy" id="1738132"/>
    <lineage>
        <taxon>Eukaryota</taxon>
        <taxon>Fungi</taxon>
        <taxon>Dikarya</taxon>
        <taxon>Basidiomycota</taxon>
        <taxon>Agaricomycotina</taxon>
        <taxon>Agaricomycetes</taxon>
        <taxon>Agaricomycetidae</taxon>
        <taxon>Agaricales</taxon>
        <taxon>Marasmiineae</taxon>
        <taxon>Mycenaceae</taxon>
        <taxon>Roridomyces</taxon>
    </lineage>
</organism>
<evidence type="ECO:0000313" key="2">
    <source>
        <dbReference type="EMBL" id="KAJ7624545.1"/>
    </source>
</evidence>
<evidence type="ECO:0000313" key="3">
    <source>
        <dbReference type="Proteomes" id="UP001221142"/>
    </source>
</evidence>